<dbReference type="EMBL" id="NJEU01001277">
    <property type="protein sequence ID" value="PHH67897.1"/>
    <property type="molecule type" value="Genomic_DNA"/>
</dbReference>
<keyword evidence="1" id="KW-1133">Transmembrane helix</keyword>
<feature type="transmembrane region" description="Helical" evidence="1">
    <location>
        <begin position="313"/>
        <end position="335"/>
    </location>
</feature>
<gene>
    <name evidence="2" type="ORF">CDD82_1014</name>
</gene>
<dbReference type="Pfam" id="PF11204">
    <property type="entry name" value="DUF2985"/>
    <property type="match status" value="1"/>
</dbReference>
<dbReference type="PANTHER" id="PTHR35872">
    <property type="entry name" value="INTEGRAL MEMBRANE PROTEIN (AFU_ORTHOLOGUE AFUA_5G07110)"/>
    <property type="match status" value="1"/>
</dbReference>
<accession>A0A2C5YGM0</accession>
<sequence>MQPVAIPTHDPSTQRTNRLTAYLSPSRRLGRASNNFEYPVSPQGFSTAATSITSSLSCCHVVPTADSSILETSHSTCSPPRAREMGLEPVLEHKTLVTSTEVTSKDTVTKDNRPSPETRTTLLREPLAAAPFPNGYHFPPKHSWGESVKLGCLAFWNYLLTPLGFLVTVYGLNIVAWGGMLFLLLCNAAPAMCSPTCDDINSPKRKWVEIDSQILNALFCVTGFGLAPLRLREAYLLIQHRCWKKHDALRRLAAIHSSWFRLPHSNELPVNLSPHNWNSHSWGEISSSAIPLPENKMPEAPLTGMRARATKPWLLDLVIWLMLGNTLLQGCLSGFMWGYNRYDRPSWATGLFVALGCGVAAIGGVIMFVEANTIKSIEGIPVSQEDKETLQRDRDLGIWHFNNIKDKRPKDPTGSQS</sequence>
<dbReference type="PANTHER" id="PTHR35872:SF1">
    <property type="entry name" value="ALPHA-L-RHAMNOSIDASE C"/>
    <property type="match status" value="1"/>
</dbReference>
<comment type="caution">
    <text evidence="2">The sequence shown here is derived from an EMBL/GenBank/DDBJ whole genome shotgun (WGS) entry which is preliminary data.</text>
</comment>
<evidence type="ECO:0000313" key="2">
    <source>
        <dbReference type="EMBL" id="PHH67897.1"/>
    </source>
</evidence>
<protein>
    <submittedName>
        <fullName evidence="2">Uncharacterized protein</fullName>
    </submittedName>
</protein>
<feature type="transmembrane region" description="Helical" evidence="1">
    <location>
        <begin position="163"/>
        <end position="185"/>
    </location>
</feature>
<keyword evidence="1" id="KW-0472">Membrane</keyword>
<reference evidence="2 3" key="1">
    <citation type="submission" date="2017-06" db="EMBL/GenBank/DDBJ databases">
        <title>Ant-infecting Ophiocordyceps genomes reveal a high diversity of potential behavioral manipulation genes and a possible major role for enterotoxins.</title>
        <authorList>
            <person name="De Bekker C."/>
            <person name="Evans H.C."/>
            <person name="Brachmann A."/>
            <person name="Hughes D.P."/>
        </authorList>
    </citation>
    <scope>NUCLEOTIDE SEQUENCE [LARGE SCALE GENOMIC DNA]</scope>
    <source>
        <strain evidence="2 3">1348a</strain>
    </source>
</reference>
<dbReference type="AlphaFoldDB" id="A0A2C5YGM0"/>
<keyword evidence="3" id="KW-1185">Reference proteome</keyword>
<dbReference type="OrthoDB" id="6407410at2759"/>
<dbReference type="InterPro" id="IPR021369">
    <property type="entry name" value="DUF2985"/>
</dbReference>
<evidence type="ECO:0000256" key="1">
    <source>
        <dbReference type="SAM" id="Phobius"/>
    </source>
</evidence>
<keyword evidence="1" id="KW-0812">Transmembrane</keyword>
<organism evidence="2 3">
    <name type="scientific">Ophiocordyceps australis</name>
    <dbReference type="NCBI Taxonomy" id="1399860"/>
    <lineage>
        <taxon>Eukaryota</taxon>
        <taxon>Fungi</taxon>
        <taxon>Dikarya</taxon>
        <taxon>Ascomycota</taxon>
        <taxon>Pezizomycotina</taxon>
        <taxon>Sordariomycetes</taxon>
        <taxon>Hypocreomycetidae</taxon>
        <taxon>Hypocreales</taxon>
        <taxon>Ophiocordycipitaceae</taxon>
        <taxon>Ophiocordyceps</taxon>
    </lineage>
</organism>
<name>A0A2C5YGM0_9HYPO</name>
<feature type="transmembrane region" description="Helical" evidence="1">
    <location>
        <begin position="347"/>
        <end position="369"/>
    </location>
</feature>
<dbReference type="Proteomes" id="UP000224854">
    <property type="component" value="Unassembled WGS sequence"/>
</dbReference>
<proteinExistence type="predicted"/>
<evidence type="ECO:0000313" key="3">
    <source>
        <dbReference type="Proteomes" id="UP000224854"/>
    </source>
</evidence>